<dbReference type="RefSeq" id="XP_003889775.1">
    <property type="nucleotide sequence ID" value="XM_003889726.1"/>
</dbReference>
<protein>
    <submittedName>
        <fullName evidence="2">Uncharacterized protein</fullName>
    </submittedName>
</protein>
<dbReference type="GeneID" id="13543091"/>
<evidence type="ECO:0000256" key="1">
    <source>
        <dbReference type="SAM" id="MobiDB-lite"/>
    </source>
</evidence>
<name>H6QRT3_PUCGT</name>
<dbReference type="InParanoid" id="H6QRT3"/>
<dbReference type="VEuPathDB" id="FungiDB:PGTG_21480"/>
<evidence type="ECO:0000313" key="3">
    <source>
        <dbReference type="Proteomes" id="UP000008783"/>
    </source>
</evidence>
<dbReference type="EMBL" id="DS178286">
    <property type="protein sequence ID" value="EHS63406.1"/>
    <property type="molecule type" value="Genomic_DNA"/>
</dbReference>
<dbReference type="KEGG" id="pgr:PGTG_21480"/>
<evidence type="ECO:0000313" key="2">
    <source>
        <dbReference type="EMBL" id="EHS63406.1"/>
    </source>
</evidence>
<dbReference type="AlphaFoldDB" id="H6QRT3"/>
<organism evidence="2 3">
    <name type="scientific">Puccinia graminis f. sp. tritici (strain CRL 75-36-700-3 / race SCCL)</name>
    <name type="common">Black stem rust fungus</name>
    <dbReference type="NCBI Taxonomy" id="418459"/>
    <lineage>
        <taxon>Eukaryota</taxon>
        <taxon>Fungi</taxon>
        <taxon>Dikarya</taxon>
        <taxon>Basidiomycota</taxon>
        <taxon>Pucciniomycotina</taxon>
        <taxon>Pucciniomycetes</taxon>
        <taxon>Pucciniales</taxon>
        <taxon>Pucciniaceae</taxon>
        <taxon>Puccinia</taxon>
    </lineage>
</organism>
<accession>H6QRT3</accession>
<gene>
    <name evidence="2" type="ORF">PGTG_21480</name>
</gene>
<keyword evidence="3" id="KW-1185">Reference proteome</keyword>
<sequence length="49" mass="5481">MEPSLGASEDRESGDRRPGTRETRRRNTGDRKDRGQPTGTSFFLPSLAM</sequence>
<feature type="compositionally biased region" description="Basic and acidic residues" evidence="1">
    <location>
        <begin position="8"/>
        <end position="35"/>
    </location>
</feature>
<dbReference type="HOGENOM" id="CLU_3143669_0_0_1"/>
<reference evidence="3" key="1">
    <citation type="journal article" date="2011" name="Proc. Natl. Acad. Sci. U.S.A.">
        <title>Obligate biotrophy features unraveled by the genomic analysis of rust fungi.</title>
        <authorList>
            <person name="Duplessis S."/>
            <person name="Cuomo C.A."/>
            <person name="Lin Y.-C."/>
            <person name="Aerts A."/>
            <person name="Tisserant E."/>
            <person name="Veneault-Fourrey C."/>
            <person name="Joly D.L."/>
            <person name="Hacquard S."/>
            <person name="Amselem J."/>
            <person name="Cantarel B.L."/>
            <person name="Chiu R."/>
            <person name="Coutinho P.M."/>
            <person name="Feau N."/>
            <person name="Field M."/>
            <person name="Frey P."/>
            <person name="Gelhaye E."/>
            <person name="Goldberg J."/>
            <person name="Grabherr M.G."/>
            <person name="Kodira C.D."/>
            <person name="Kohler A."/>
            <person name="Kuees U."/>
            <person name="Lindquist E.A."/>
            <person name="Lucas S.M."/>
            <person name="Mago R."/>
            <person name="Mauceli E."/>
            <person name="Morin E."/>
            <person name="Murat C."/>
            <person name="Pangilinan J.L."/>
            <person name="Park R."/>
            <person name="Pearson M."/>
            <person name="Quesneville H."/>
            <person name="Rouhier N."/>
            <person name="Sakthikumar S."/>
            <person name="Salamov A.A."/>
            <person name="Schmutz J."/>
            <person name="Selles B."/>
            <person name="Shapiro H."/>
            <person name="Tanguay P."/>
            <person name="Tuskan G.A."/>
            <person name="Henrissat B."/>
            <person name="Van de Peer Y."/>
            <person name="Rouze P."/>
            <person name="Ellis J.G."/>
            <person name="Dodds P.N."/>
            <person name="Schein J.E."/>
            <person name="Zhong S."/>
            <person name="Hamelin R.C."/>
            <person name="Grigoriev I.V."/>
            <person name="Szabo L.J."/>
            <person name="Martin F."/>
        </authorList>
    </citation>
    <scope>NUCLEOTIDE SEQUENCE [LARGE SCALE GENOMIC DNA]</scope>
    <source>
        <strain evidence="3">CRL 75-36-700-3 / race SCCL</strain>
    </source>
</reference>
<feature type="region of interest" description="Disordered" evidence="1">
    <location>
        <begin position="1"/>
        <end position="49"/>
    </location>
</feature>
<dbReference type="Proteomes" id="UP000008783">
    <property type="component" value="Unassembled WGS sequence"/>
</dbReference>
<proteinExistence type="predicted"/>